<accession>A0A0F8X9M2</accession>
<sequence length="100" mass="11108">MHLLELSDQGMKLDHTIADGGKGLRSGQREAWPDVPCRGDVFHPLYDIGKVVTFLENRATATLEVVEKLEAKMEKAKKKNQGTTIKNVGHDLAEMYDISA</sequence>
<evidence type="ECO:0000313" key="2">
    <source>
        <dbReference type="EMBL" id="KKK57690.1"/>
    </source>
</evidence>
<proteinExistence type="predicted"/>
<gene>
    <name evidence="2" type="ORF">LCGC14_3051950</name>
</gene>
<comment type="caution">
    <text evidence="2">The sequence shown here is derived from an EMBL/GenBank/DDBJ whole genome shotgun (WGS) entry which is preliminary data.</text>
</comment>
<keyword evidence="1" id="KW-0175">Coiled coil</keyword>
<protein>
    <submittedName>
        <fullName evidence="2">Uncharacterized protein</fullName>
    </submittedName>
</protein>
<feature type="coiled-coil region" evidence="1">
    <location>
        <begin position="52"/>
        <end position="86"/>
    </location>
</feature>
<organism evidence="2">
    <name type="scientific">marine sediment metagenome</name>
    <dbReference type="NCBI Taxonomy" id="412755"/>
    <lineage>
        <taxon>unclassified sequences</taxon>
        <taxon>metagenomes</taxon>
        <taxon>ecological metagenomes</taxon>
    </lineage>
</organism>
<name>A0A0F8X9M2_9ZZZZ</name>
<dbReference type="EMBL" id="LAZR01064352">
    <property type="protein sequence ID" value="KKK57690.1"/>
    <property type="molecule type" value="Genomic_DNA"/>
</dbReference>
<reference evidence="2" key="1">
    <citation type="journal article" date="2015" name="Nature">
        <title>Complex archaea that bridge the gap between prokaryotes and eukaryotes.</title>
        <authorList>
            <person name="Spang A."/>
            <person name="Saw J.H."/>
            <person name="Jorgensen S.L."/>
            <person name="Zaremba-Niedzwiedzka K."/>
            <person name="Martijn J."/>
            <person name="Lind A.E."/>
            <person name="van Eijk R."/>
            <person name="Schleper C."/>
            <person name="Guy L."/>
            <person name="Ettema T.J."/>
        </authorList>
    </citation>
    <scope>NUCLEOTIDE SEQUENCE</scope>
</reference>
<evidence type="ECO:0000256" key="1">
    <source>
        <dbReference type="SAM" id="Coils"/>
    </source>
</evidence>
<dbReference type="AlphaFoldDB" id="A0A0F8X9M2"/>